<feature type="transmembrane region" description="Helical" evidence="1">
    <location>
        <begin position="68"/>
        <end position="86"/>
    </location>
</feature>
<dbReference type="AlphaFoldDB" id="A0A0V1GV28"/>
<keyword evidence="1" id="KW-1133">Transmembrane helix</keyword>
<evidence type="ECO:0000256" key="1">
    <source>
        <dbReference type="SAM" id="Phobius"/>
    </source>
</evidence>
<keyword evidence="1" id="KW-0812">Transmembrane</keyword>
<gene>
    <name evidence="2" type="ORF">T11_7705</name>
</gene>
<name>A0A0V1GV28_9BILA</name>
<proteinExistence type="predicted"/>
<dbReference type="EMBL" id="JYDP01000239">
    <property type="protein sequence ID" value="KRZ02183.1"/>
    <property type="molecule type" value="Genomic_DNA"/>
</dbReference>
<accession>A0A0V1GV28</accession>
<evidence type="ECO:0000313" key="3">
    <source>
        <dbReference type="Proteomes" id="UP000055024"/>
    </source>
</evidence>
<dbReference type="Proteomes" id="UP000055024">
    <property type="component" value="Unassembled WGS sequence"/>
</dbReference>
<reference evidence="2 3" key="1">
    <citation type="submission" date="2015-01" db="EMBL/GenBank/DDBJ databases">
        <title>Evolution of Trichinella species and genotypes.</title>
        <authorList>
            <person name="Korhonen P.K."/>
            <person name="Edoardo P."/>
            <person name="Giuseppe L.R."/>
            <person name="Gasser R.B."/>
        </authorList>
    </citation>
    <scope>NUCLEOTIDE SEQUENCE [LARGE SCALE GENOMIC DNA]</scope>
    <source>
        <strain evidence="2">ISS1029</strain>
    </source>
</reference>
<organism evidence="2 3">
    <name type="scientific">Trichinella zimbabwensis</name>
    <dbReference type="NCBI Taxonomy" id="268475"/>
    <lineage>
        <taxon>Eukaryota</taxon>
        <taxon>Metazoa</taxon>
        <taxon>Ecdysozoa</taxon>
        <taxon>Nematoda</taxon>
        <taxon>Enoplea</taxon>
        <taxon>Dorylaimia</taxon>
        <taxon>Trichinellida</taxon>
        <taxon>Trichinellidae</taxon>
        <taxon>Trichinella</taxon>
    </lineage>
</organism>
<comment type="caution">
    <text evidence="2">The sequence shown here is derived from an EMBL/GenBank/DDBJ whole genome shotgun (WGS) entry which is preliminary data.</text>
</comment>
<sequence>MYGPLFLNVSIQRSVLNLMDLTEGVRKRKNQGSARSEMDETLKRWMHYTQNEDCFIKNVTCNVLNFRAFFHAIFICFPFILSTLVLRSASFLLHHLLFLGICNHHQCHDKVHGNQFCQENLDSSSALNIFFSTL</sequence>
<protein>
    <submittedName>
        <fullName evidence="2">Uncharacterized protein</fullName>
    </submittedName>
</protein>
<keyword evidence="3" id="KW-1185">Reference proteome</keyword>
<keyword evidence="1" id="KW-0472">Membrane</keyword>
<evidence type="ECO:0000313" key="2">
    <source>
        <dbReference type="EMBL" id="KRZ02183.1"/>
    </source>
</evidence>